<sequence length="91" mass="9788">MPLSHRWPQRLSGCIDYDGNNRTASRPYLSPDSFLNALFSKCSSQSALLNAFIKSTAHHEVAKAKSAKADIRGMSGLPGAKTAGRVEPATQ</sequence>
<dbReference type="EMBL" id="CP114280">
    <property type="protein sequence ID" value="WFN56508.1"/>
    <property type="molecule type" value="Genomic_DNA"/>
</dbReference>
<protein>
    <submittedName>
        <fullName evidence="2">Uncharacterized protein</fullName>
    </submittedName>
</protein>
<feature type="region of interest" description="Disordered" evidence="1">
    <location>
        <begin position="72"/>
        <end position="91"/>
    </location>
</feature>
<gene>
    <name evidence="2" type="ORF">O1Q98_04235</name>
</gene>
<dbReference type="RefSeq" id="WP_125259053.1">
    <property type="nucleotide sequence ID" value="NZ_CP114280.1"/>
</dbReference>
<keyword evidence="3" id="KW-1185">Reference proteome</keyword>
<dbReference type="Proteomes" id="UP001219630">
    <property type="component" value="Chromosome"/>
</dbReference>
<name>A0ABY8G970_9GAMM</name>
<evidence type="ECO:0000256" key="1">
    <source>
        <dbReference type="SAM" id="MobiDB-lite"/>
    </source>
</evidence>
<evidence type="ECO:0000313" key="3">
    <source>
        <dbReference type="Proteomes" id="UP001219630"/>
    </source>
</evidence>
<accession>A0ABY8G970</accession>
<proteinExistence type="predicted"/>
<organism evidence="2 3">
    <name type="scientific">Dickeya lacustris</name>
    <dbReference type="NCBI Taxonomy" id="2259638"/>
    <lineage>
        <taxon>Bacteria</taxon>
        <taxon>Pseudomonadati</taxon>
        <taxon>Pseudomonadota</taxon>
        <taxon>Gammaproteobacteria</taxon>
        <taxon>Enterobacterales</taxon>
        <taxon>Pectobacteriaceae</taxon>
        <taxon>Dickeya</taxon>
    </lineage>
</organism>
<evidence type="ECO:0000313" key="2">
    <source>
        <dbReference type="EMBL" id="WFN56508.1"/>
    </source>
</evidence>
<reference evidence="2 3" key="1">
    <citation type="submission" date="2022-12" db="EMBL/GenBank/DDBJ databases">
        <title>Complete genome sequencing of Dickeya lacustris type strain LMG30899.</title>
        <authorList>
            <person name="Dobhal S."/>
            <person name="Arizala D."/>
            <person name="Arif M."/>
        </authorList>
    </citation>
    <scope>NUCLEOTIDE SEQUENCE [LARGE SCALE GENOMIC DNA]</scope>
    <source>
        <strain evidence="2 3">LMG30899</strain>
    </source>
</reference>